<evidence type="ECO:0000256" key="4">
    <source>
        <dbReference type="ARBA" id="ARBA00023136"/>
    </source>
</evidence>
<keyword evidence="7" id="KW-0436">Ligase</keyword>
<organism evidence="7 8">
    <name type="scientific">Psychroflexus aurantiacus</name>
    <dbReference type="NCBI Taxonomy" id="2709310"/>
    <lineage>
        <taxon>Bacteria</taxon>
        <taxon>Pseudomonadati</taxon>
        <taxon>Bacteroidota</taxon>
        <taxon>Flavobacteriia</taxon>
        <taxon>Flavobacteriales</taxon>
        <taxon>Flavobacteriaceae</taxon>
        <taxon>Psychroflexus</taxon>
    </lineage>
</organism>
<feature type="transmembrane region" description="Helical" evidence="5">
    <location>
        <begin position="381"/>
        <end position="399"/>
    </location>
</feature>
<feature type="transmembrane region" description="Helical" evidence="5">
    <location>
        <begin position="289"/>
        <end position="312"/>
    </location>
</feature>
<feature type="domain" description="O-antigen ligase-related" evidence="6">
    <location>
        <begin position="244"/>
        <end position="389"/>
    </location>
</feature>
<dbReference type="Pfam" id="PF04932">
    <property type="entry name" value="Wzy_C"/>
    <property type="match status" value="1"/>
</dbReference>
<feature type="transmembrane region" description="Helical" evidence="5">
    <location>
        <begin position="430"/>
        <end position="445"/>
    </location>
</feature>
<feature type="transmembrane region" description="Helical" evidence="5">
    <location>
        <begin position="260"/>
        <end position="277"/>
    </location>
</feature>
<dbReference type="RefSeq" id="WP_164004639.1">
    <property type="nucleotide sequence ID" value="NZ_JAAIKD010000003.1"/>
</dbReference>
<evidence type="ECO:0000259" key="6">
    <source>
        <dbReference type="Pfam" id="PF04932"/>
    </source>
</evidence>
<proteinExistence type="predicted"/>
<feature type="transmembrane region" description="Helical" evidence="5">
    <location>
        <begin position="56"/>
        <end position="74"/>
    </location>
</feature>
<keyword evidence="8" id="KW-1185">Reference proteome</keyword>
<name>A0A6B3R8R1_9FLAO</name>
<reference evidence="7 8" key="1">
    <citation type="submission" date="2020-02" db="EMBL/GenBank/DDBJ databases">
        <title>Flavobacteriaceae Psychroflexus bacterium YR1-1, complete genome.</title>
        <authorList>
            <person name="Li Y."/>
            <person name="Wu S."/>
        </authorList>
    </citation>
    <scope>NUCLEOTIDE SEQUENCE [LARGE SCALE GENOMIC DNA]</scope>
    <source>
        <strain evidence="7 8">YR1-1</strain>
    </source>
</reference>
<gene>
    <name evidence="7" type="ORF">G3567_07165</name>
</gene>
<evidence type="ECO:0000256" key="5">
    <source>
        <dbReference type="SAM" id="Phobius"/>
    </source>
</evidence>
<dbReference type="GO" id="GO:0016020">
    <property type="term" value="C:membrane"/>
    <property type="evidence" value="ECO:0007669"/>
    <property type="project" value="UniProtKB-SubCell"/>
</dbReference>
<dbReference type="PANTHER" id="PTHR37422:SF13">
    <property type="entry name" value="LIPOPOLYSACCHARIDE BIOSYNTHESIS PROTEIN PA4999-RELATED"/>
    <property type="match status" value="1"/>
</dbReference>
<dbReference type="PANTHER" id="PTHR37422">
    <property type="entry name" value="TEICHURONIC ACID BIOSYNTHESIS PROTEIN TUAE"/>
    <property type="match status" value="1"/>
</dbReference>
<keyword evidence="2 5" id="KW-0812">Transmembrane</keyword>
<sequence>MLNKATSYTYTMYQYLVLHVLIGVVVSSFRGLAQVYLAAVLLYFTYQILQHKDKAFWVLAGTGYIASAEVFLRMTGASPFWELGKYIVIVFMLLGMFYKGFKLKAWPVLIFLGLLLPGVVVAYLHFDFFGESFRKTILFNLSGPLSLVATALFCYHRTIKMKSLLKLVDVMMLPILSMLVYIIVYAPSLQQIMFTTESNVAASGGYSGNQVSTVLGLGMFLTYVRFLIPYKNRFLNLINIGLLGLFTYRCLLTFSRGGFVTALIMMFVFTVLFIKWAPLVQQAKATMKLVGLGIGGFVIWGLAMAVTGGLILNRYAGENARGEEQDITTGRADIISEELTAFLEEPFLGVGVGMGKFFRYELDGQLAASHNEVARMLAEHGFLGILALLILLLIPLGLLLSKSRNLLMLPFVAFWFLTINHSAMRVALPGFMYGLALLNISYVSNTQKKRKIKTTAVSRQSTLP</sequence>
<keyword evidence="3 5" id="KW-1133">Transmembrane helix</keyword>
<feature type="transmembrane region" description="Helical" evidence="5">
    <location>
        <begin position="105"/>
        <end position="125"/>
    </location>
</feature>
<dbReference type="InterPro" id="IPR051533">
    <property type="entry name" value="WaaL-like"/>
</dbReference>
<feature type="transmembrane region" description="Helical" evidence="5">
    <location>
        <begin position="206"/>
        <end position="227"/>
    </location>
</feature>
<accession>A0A6B3R8R1</accession>
<dbReference type="AlphaFoldDB" id="A0A6B3R8R1"/>
<dbReference type="InterPro" id="IPR007016">
    <property type="entry name" value="O-antigen_ligase-rel_domated"/>
</dbReference>
<dbReference type="Proteomes" id="UP000478505">
    <property type="component" value="Unassembled WGS sequence"/>
</dbReference>
<feature type="transmembrane region" description="Helical" evidence="5">
    <location>
        <begin position="167"/>
        <end position="186"/>
    </location>
</feature>
<feature type="transmembrane region" description="Helical" evidence="5">
    <location>
        <begin position="137"/>
        <end position="155"/>
    </location>
</feature>
<feature type="transmembrane region" description="Helical" evidence="5">
    <location>
        <begin position="80"/>
        <end position="98"/>
    </location>
</feature>
<evidence type="ECO:0000313" key="8">
    <source>
        <dbReference type="Proteomes" id="UP000478505"/>
    </source>
</evidence>
<evidence type="ECO:0000313" key="7">
    <source>
        <dbReference type="EMBL" id="NEV93924.1"/>
    </source>
</evidence>
<protein>
    <submittedName>
        <fullName evidence="7">O-antigen ligase family protein</fullName>
    </submittedName>
</protein>
<dbReference type="GO" id="GO:0016874">
    <property type="term" value="F:ligase activity"/>
    <property type="evidence" value="ECO:0007669"/>
    <property type="project" value="UniProtKB-KW"/>
</dbReference>
<evidence type="ECO:0000256" key="3">
    <source>
        <dbReference type="ARBA" id="ARBA00022989"/>
    </source>
</evidence>
<evidence type="ECO:0000256" key="1">
    <source>
        <dbReference type="ARBA" id="ARBA00004141"/>
    </source>
</evidence>
<dbReference type="EMBL" id="JAAIKD010000003">
    <property type="protein sequence ID" value="NEV93924.1"/>
    <property type="molecule type" value="Genomic_DNA"/>
</dbReference>
<comment type="subcellular location">
    <subcellularLocation>
        <location evidence="1">Membrane</location>
        <topology evidence="1">Multi-pass membrane protein</topology>
    </subcellularLocation>
</comment>
<comment type="caution">
    <text evidence="7">The sequence shown here is derived from an EMBL/GenBank/DDBJ whole genome shotgun (WGS) entry which is preliminary data.</text>
</comment>
<evidence type="ECO:0000256" key="2">
    <source>
        <dbReference type="ARBA" id="ARBA00022692"/>
    </source>
</evidence>
<keyword evidence="4 5" id="KW-0472">Membrane</keyword>
<feature type="transmembrane region" description="Helical" evidence="5">
    <location>
        <begin position="20"/>
        <end position="44"/>
    </location>
</feature>